<dbReference type="Pfam" id="PF08729">
    <property type="entry name" value="HUN"/>
    <property type="match status" value="1"/>
</dbReference>
<evidence type="ECO:0000256" key="7">
    <source>
        <dbReference type="ARBA" id="ARBA00022989"/>
    </source>
</evidence>
<feature type="compositionally biased region" description="Low complexity" evidence="11">
    <location>
        <begin position="19"/>
        <end position="36"/>
    </location>
</feature>
<dbReference type="SUPFAM" id="SSF103506">
    <property type="entry name" value="Mitochondrial carrier"/>
    <property type="match status" value="1"/>
</dbReference>
<dbReference type="PANTHER" id="PTHR45788:SF4">
    <property type="entry name" value="TRICARBOXYLATE TRANSPORT PROTEIN, MITOCHONDRIAL"/>
    <property type="match status" value="1"/>
</dbReference>
<feature type="region of interest" description="Disordered" evidence="11">
    <location>
        <begin position="600"/>
        <end position="632"/>
    </location>
</feature>
<evidence type="ECO:0000256" key="8">
    <source>
        <dbReference type="ARBA" id="ARBA00023128"/>
    </source>
</evidence>
<feature type="compositionally biased region" description="Polar residues" evidence="11">
    <location>
        <begin position="243"/>
        <end position="255"/>
    </location>
</feature>
<evidence type="ECO:0000256" key="11">
    <source>
        <dbReference type="SAM" id="MobiDB-lite"/>
    </source>
</evidence>
<evidence type="ECO:0000256" key="3">
    <source>
        <dbReference type="ARBA" id="ARBA00022448"/>
    </source>
</evidence>
<keyword evidence="8" id="KW-0496">Mitochondrion</keyword>
<gene>
    <name evidence="13" type="ORF">HYALB_00001267</name>
</gene>
<evidence type="ECO:0000259" key="12">
    <source>
        <dbReference type="Pfam" id="PF08729"/>
    </source>
</evidence>
<evidence type="ECO:0000256" key="1">
    <source>
        <dbReference type="ARBA" id="ARBA00004448"/>
    </source>
</evidence>
<keyword evidence="3" id="KW-0813">Transport</keyword>
<evidence type="ECO:0000256" key="9">
    <source>
        <dbReference type="ARBA" id="ARBA00023136"/>
    </source>
</evidence>
<feature type="compositionally biased region" description="Basic and acidic residues" evidence="11">
    <location>
        <begin position="623"/>
        <end position="632"/>
    </location>
</feature>
<dbReference type="EMBL" id="CAJVRM010000057">
    <property type="protein sequence ID" value="CAG8972848.1"/>
    <property type="molecule type" value="Genomic_DNA"/>
</dbReference>
<organism evidence="13 14">
    <name type="scientific">Hymenoscyphus albidus</name>
    <dbReference type="NCBI Taxonomy" id="595503"/>
    <lineage>
        <taxon>Eukaryota</taxon>
        <taxon>Fungi</taxon>
        <taxon>Dikarya</taxon>
        <taxon>Ascomycota</taxon>
        <taxon>Pezizomycotina</taxon>
        <taxon>Leotiomycetes</taxon>
        <taxon>Helotiales</taxon>
        <taxon>Helotiaceae</taxon>
        <taxon>Hymenoscyphus</taxon>
    </lineage>
</organism>
<protein>
    <recommendedName>
        <fullName evidence="12">Hpc2-related domain-containing protein</fullName>
    </recommendedName>
</protein>
<reference evidence="13" key="1">
    <citation type="submission" date="2021-07" db="EMBL/GenBank/DDBJ databases">
        <authorList>
            <person name="Durling M."/>
        </authorList>
    </citation>
    <scope>NUCLEOTIDE SEQUENCE</scope>
</reference>
<evidence type="ECO:0000256" key="6">
    <source>
        <dbReference type="ARBA" id="ARBA00022792"/>
    </source>
</evidence>
<evidence type="ECO:0000256" key="2">
    <source>
        <dbReference type="ARBA" id="ARBA00006375"/>
    </source>
</evidence>
<dbReference type="PROSITE" id="PS50920">
    <property type="entry name" value="SOLCAR"/>
    <property type="match status" value="2"/>
</dbReference>
<dbReference type="InterPro" id="IPR049563">
    <property type="entry name" value="TXTP-like"/>
</dbReference>
<dbReference type="InterPro" id="IPR018108">
    <property type="entry name" value="MCP_transmembrane"/>
</dbReference>
<evidence type="ECO:0000256" key="4">
    <source>
        <dbReference type="ARBA" id="ARBA00022692"/>
    </source>
</evidence>
<dbReference type="InterPro" id="IPR023395">
    <property type="entry name" value="MCP_dom_sf"/>
</dbReference>
<sequence>MSTDAPQVEAGVGQARRASVSSASGLSSPPHSSPEPNTLAASMNNRNSLNNVAVAALTSNANPPEHHDPNVRTLLPPSASASVEPPVKVRKKPGRKPKSFYLSQEAGDGNPENSASNTDAPKAKRTRKPRDPNAPKIERKKKRTSHPAGTIELQVGAARAPGEPVGSFFMHPGAAAAGDVNPSENGRRDPIPNPTASFFNNADPPQTHHHSPPQPPAHSQQGRTSGQNYDPIRSNYDPVRETVVSQNPFSNPQGQGAQGSPHLPQSMNRASASPSISSLVDPPNQALTSPSIATQSFLNQQQAQARLYQNDGASSHPPSPTVVRLAPSVPAEAPPPKQPAMSSRKSDGPSLSKKASLGHGSTATSSAGASPKPPKVKDSSKEIFPAPPPLPGSGLMGMGSGGEDGTEFRAPTVVLHIPMNGETNKIINFTRLAEELYGWDALHPRLAAQRDRLARVAAAGAALERNGSGKDSGDDMSLDSEGEGSNVEMGGMSDGRTGTDGGAKKIPRKRRMKEDQYDKDDGFVDDSELLWEEHAAAAQDGFFVYSGPLNQDSEKTNENLRAGGQPKRGRGRGSRGGRGGTARGGAATAAAAVGGVAINERTGRPISGPGSRGGSTTRKPRITKADRARMEQEKIDREKMGTLASMPAGYGNGMVTLASNANMGNTPMQGENKRKAGKGWKEAMAEEKRKERPSALRSVIAGSTAGGVEIVAKTRSQLNRRLADSAKLPWPPFGSAWYAGCTTLIIGNSLKAGIRFVAFDQYKSMLEDADGKISGPRTVIAGFGAGVTESLLAVTPFESIKTTLIDDKKSPNPRLKGFLHAVPIIARERGIRGFFQGFVPTTARQAANSATRFGSYTFLRQLAQSYTAPGEKLGAISTFGIGGIAGLITVYVTQPLDTVKTRMQSIEARSLYRNTFHCASLVVRNEGVLTLWSGALPRLVRLCLSGGIVFTMYEKSIELMDRIDPEKRYL</sequence>
<feature type="compositionally biased region" description="Gly residues" evidence="11">
    <location>
        <begin position="394"/>
        <end position="403"/>
    </location>
</feature>
<proteinExistence type="inferred from homology"/>
<name>A0A9N9LEZ0_9HELO</name>
<dbReference type="Proteomes" id="UP000701801">
    <property type="component" value="Unassembled WGS sequence"/>
</dbReference>
<comment type="caution">
    <text evidence="13">The sequence shown here is derived from an EMBL/GenBank/DDBJ whole genome shotgun (WGS) entry which is preliminary data.</text>
</comment>
<evidence type="ECO:0000256" key="5">
    <source>
        <dbReference type="ARBA" id="ARBA00022737"/>
    </source>
</evidence>
<feature type="compositionally biased region" description="Low complexity" evidence="11">
    <location>
        <begin position="604"/>
        <end position="617"/>
    </location>
</feature>
<comment type="similarity">
    <text evidence="2">Belongs to the mitochondrial carrier (TC 2.A.29) family.</text>
</comment>
<comment type="subcellular location">
    <subcellularLocation>
        <location evidence="1">Mitochondrion inner membrane</location>
        <topology evidence="1">Multi-pass membrane protein</topology>
    </subcellularLocation>
</comment>
<feature type="compositionally biased region" description="Polar residues" evidence="11">
    <location>
        <begin position="263"/>
        <end position="278"/>
    </location>
</feature>
<feature type="repeat" description="Solcar" evidence="10">
    <location>
        <begin position="776"/>
        <end position="862"/>
    </location>
</feature>
<feature type="repeat" description="Solcar" evidence="10">
    <location>
        <begin position="873"/>
        <end position="959"/>
    </location>
</feature>
<dbReference type="GO" id="GO:0071913">
    <property type="term" value="F:citrate secondary active transmembrane transporter activity"/>
    <property type="evidence" value="ECO:0007669"/>
    <property type="project" value="TreeGrafter"/>
</dbReference>
<dbReference type="InterPro" id="IPR014840">
    <property type="entry name" value="HRD"/>
</dbReference>
<keyword evidence="4 10" id="KW-0812">Transmembrane</keyword>
<feature type="compositionally biased region" description="Polar residues" evidence="11">
    <location>
        <begin position="285"/>
        <end position="304"/>
    </location>
</feature>
<evidence type="ECO:0000256" key="10">
    <source>
        <dbReference type="PROSITE-ProRule" id="PRU00282"/>
    </source>
</evidence>
<dbReference type="Gene3D" id="1.50.40.10">
    <property type="entry name" value="Mitochondrial carrier domain"/>
    <property type="match status" value="1"/>
</dbReference>
<keyword evidence="5" id="KW-0677">Repeat</keyword>
<keyword evidence="14" id="KW-1185">Reference proteome</keyword>
<feature type="compositionally biased region" description="Low complexity" evidence="11">
    <location>
        <begin position="76"/>
        <end position="86"/>
    </location>
</feature>
<dbReference type="GO" id="GO:0006843">
    <property type="term" value="P:mitochondrial citrate transmembrane transport"/>
    <property type="evidence" value="ECO:0007669"/>
    <property type="project" value="TreeGrafter"/>
</dbReference>
<evidence type="ECO:0000313" key="13">
    <source>
        <dbReference type="EMBL" id="CAG8972848.1"/>
    </source>
</evidence>
<feature type="compositionally biased region" description="Low complexity" evidence="11">
    <location>
        <begin position="360"/>
        <end position="370"/>
    </location>
</feature>
<keyword evidence="9 10" id="KW-0472">Membrane</keyword>
<evidence type="ECO:0000313" key="14">
    <source>
        <dbReference type="Proteomes" id="UP000701801"/>
    </source>
</evidence>
<feature type="domain" description="Hpc2-related" evidence="12">
    <location>
        <begin position="509"/>
        <end position="549"/>
    </location>
</feature>
<feature type="region of interest" description="Disordered" evidence="11">
    <location>
        <begin position="547"/>
        <end position="588"/>
    </location>
</feature>
<dbReference type="AlphaFoldDB" id="A0A9N9LEZ0"/>
<feature type="region of interest" description="Disordered" evidence="11">
    <location>
        <begin position="1"/>
        <end position="407"/>
    </location>
</feature>
<feature type="compositionally biased region" description="Polar residues" evidence="11">
    <location>
        <begin position="39"/>
        <end position="62"/>
    </location>
</feature>
<dbReference type="OrthoDB" id="44467at2759"/>
<dbReference type="FunFam" id="1.50.40.10:FF:000064">
    <property type="entry name" value="Mitochondrial tricarboxylate transporter (Ctp)"/>
    <property type="match status" value="1"/>
</dbReference>
<dbReference type="Pfam" id="PF00153">
    <property type="entry name" value="Mito_carr"/>
    <property type="match status" value="2"/>
</dbReference>
<dbReference type="PANTHER" id="PTHR45788">
    <property type="entry name" value="SUCCINATE/FUMARATE MITOCHONDRIAL TRANSPORTER-RELATED"/>
    <property type="match status" value="1"/>
</dbReference>
<accession>A0A9N9LEZ0</accession>
<feature type="region of interest" description="Disordered" evidence="11">
    <location>
        <begin position="464"/>
        <end position="520"/>
    </location>
</feature>
<keyword evidence="7" id="KW-1133">Transmembrane helix</keyword>
<dbReference type="GO" id="GO:0005743">
    <property type="term" value="C:mitochondrial inner membrane"/>
    <property type="evidence" value="ECO:0007669"/>
    <property type="project" value="UniProtKB-SubCell"/>
</dbReference>
<keyword evidence="6" id="KW-0999">Mitochondrion inner membrane</keyword>
<feature type="compositionally biased region" description="Basic residues" evidence="11">
    <location>
        <begin position="88"/>
        <end position="98"/>
    </location>
</feature>